<comment type="similarity">
    <text evidence="2">Belongs to the MYST (SAS/MOZ) family.</text>
</comment>
<evidence type="ECO:0000256" key="17">
    <source>
        <dbReference type="ARBA" id="ARBA00045805"/>
    </source>
</evidence>
<evidence type="ECO:0000256" key="5">
    <source>
        <dbReference type="ARBA" id="ARBA00022723"/>
    </source>
</evidence>
<reference evidence="25" key="1">
    <citation type="submission" date="2020-05" db="EMBL/GenBank/DDBJ databases">
        <title>Phylogenomic resolution of chytrid fungi.</title>
        <authorList>
            <person name="Stajich J.E."/>
            <person name="Amses K."/>
            <person name="Simmons R."/>
            <person name="Seto K."/>
            <person name="Myers J."/>
            <person name="Bonds A."/>
            <person name="Quandt C.A."/>
            <person name="Barry K."/>
            <person name="Liu P."/>
            <person name="Grigoriev I."/>
            <person name="Longcore J.E."/>
            <person name="James T.Y."/>
        </authorList>
    </citation>
    <scope>NUCLEOTIDE SEQUENCE</scope>
    <source>
        <strain evidence="25">PLAUS21</strain>
    </source>
</reference>
<dbReference type="InterPro" id="IPR036388">
    <property type="entry name" value="WH-like_DNA-bd_sf"/>
</dbReference>
<sequence>MVWERVRKKKHKITDHLTATQMDQVVIGCKLPVSKGTGSDKSWHMAEVLSIRFPESNPEYYVHFDLFNKRLDEWVTADRLDITKIKPPSPKKKPITHPKVQKLKTPSDKKRKRADSLSLDESSQSNATEDKAEEPETFSKEKEIEKLRTHGSMTQSQTEISRLKNINRICFGKHVVDTWYFSPYPEEFTRLDTLFICEFCLEPVGTEFQLARHRTKCQVRHPPGNEIYRKGTLSFFEIDGRKQRHYCRNLCLISKLFLDHKTLYYEVDPFLYYIMTRTDERGMHILGYFSKEKQSNEDYNVACILTMPQYQRMGYGKLLISFSYELSLVEKKTGSPEKPLSDLGLLSYRSYWADTIIDLLMNCKSEINIQEISEQTSITTEDILHTLHSMEMLKFYRGQYIFYLSEKCVQQYEKNRAKKRERIDPSKLDWVPPKFLPNQLRFL</sequence>
<dbReference type="InterPro" id="IPR016181">
    <property type="entry name" value="Acyl_CoA_acyltransferase"/>
</dbReference>
<feature type="domain" description="MYST-type HAT" evidence="24">
    <location>
        <begin position="161"/>
        <end position="432"/>
    </location>
</feature>
<dbReference type="AlphaFoldDB" id="A0AAD5UH33"/>
<dbReference type="SUPFAM" id="SSF54160">
    <property type="entry name" value="Chromo domain-like"/>
    <property type="match status" value="1"/>
</dbReference>
<dbReference type="InterPro" id="IPR025995">
    <property type="entry name" value="Tudor-knot"/>
</dbReference>
<evidence type="ECO:0000256" key="2">
    <source>
        <dbReference type="ARBA" id="ARBA00010107"/>
    </source>
</evidence>
<evidence type="ECO:0000256" key="15">
    <source>
        <dbReference type="ARBA" id="ARBA00023242"/>
    </source>
</evidence>
<dbReference type="PROSITE" id="PS51726">
    <property type="entry name" value="MYST_HAT"/>
    <property type="match status" value="1"/>
</dbReference>
<evidence type="ECO:0000313" key="26">
    <source>
        <dbReference type="Proteomes" id="UP001210925"/>
    </source>
</evidence>
<comment type="catalytic activity">
    <reaction evidence="18">
        <text>2-hydroxyisobutanoyl-CoA + L-lysyl-[protein] = N(6)-(2-hydroxyisobutanoyl)-L-lysyl-[protein] + CoA + H(+)</text>
        <dbReference type="Rhea" id="RHEA:24180"/>
        <dbReference type="Rhea" id="RHEA-COMP:9752"/>
        <dbReference type="Rhea" id="RHEA-COMP:15921"/>
        <dbReference type="ChEBI" id="CHEBI:15378"/>
        <dbReference type="ChEBI" id="CHEBI:29969"/>
        <dbReference type="ChEBI" id="CHEBI:57287"/>
        <dbReference type="ChEBI" id="CHEBI:131780"/>
        <dbReference type="ChEBI" id="CHEBI:144968"/>
    </reaction>
    <physiologicalReaction direction="left-to-right" evidence="18">
        <dbReference type="Rhea" id="RHEA:24181"/>
    </physiologicalReaction>
</comment>
<dbReference type="InterPro" id="IPR002717">
    <property type="entry name" value="HAT_MYST-type"/>
</dbReference>
<accession>A0AAD5UH33</accession>
<evidence type="ECO:0000256" key="18">
    <source>
        <dbReference type="ARBA" id="ARBA00047557"/>
    </source>
</evidence>
<dbReference type="GO" id="GO:0006281">
    <property type="term" value="P:DNA repair"/>
    <property type="evidence" value="ECO:0007669"/>
    <property type="project" value="UniProtKB-KW"/>
</dbReference>
<evidence type="ECO:0000256" key="22">
    <source>
        <dbReference type="PIRSR" id="PIRSR602717-51"/>
    </source>
</evidence>
<dbReference type="Pfam" id="PF17772">
    <property type="entry name" value="zf-MYST"/>
    <property type="match status" value="1"/>
</dbReference>
<feature type="compositionally biased region" description="Basic and acidic residues" evidence="23">
    <location>
        <begin position="137"/>
        <end position="148"/>
    </location>
</feature>
<evidence type="ECO:0000256" key="21">
    <source>
        <dbReference type="ARBA" id="ARBA00048940"/>
    </source>
</evidence>
<dbReference type="FunFam" id="3.40.630.30:FF:000002">
    <property type="entry name" value="Histone acetyltransferase"/>
    <property type="match status" value="1"/>
</dbReference>
<feature type="compositionally biased region" description="Basic residues" evidence="23">
    <location>
        <begin position="89"/>
        <end position="102"/>
    </location>
</feature>
<comment type="function">
    <text evidence="17">Catalytic component of the NuA4 histone acetyltransferase (HAT) complex which is involved in epigenetic transcriptional activation of selected genes principally by acetylation of nucleosomal histones H4, H3, H2B, H2A and H2A variant H2A.Z. Acetylates histone H4 to form H4K5ac, H4K8ac, H4K12ac and H4K16ac, histone H3 to form H3K14ac, and histone H2A to form H2AK4ac and H2AK7ac. The NuA4 complex is involved in the DNA damage response and is required for chromosome segregation. The NuA4 complex plays a direct role in repair of DNA double-strand breaks (DSBs) through homologous recombination. Recruitment to promoters depends on H3K4me. Also acetylates non-histone proteins. In addition to protein acetyltransferase, can use different acyl-CoA substrates, such as 2-hydroxyisobutanoyl-CoA (2-hydroxyisobutyryl-CoA) or (2E)-butenoyl-CoA (crotonyl-CoA), and is able to mediate protein 2-hydroxyisobutyrylation and crotonylation, respectively.</text>
</comment>
<dbReference type="InterPro" id="IPR050603">
    <property type="entry name" value="MYST_HAT"/>
</dbReference>
<evidence type="ECO:0000256" key="8">
    <source>
        <dbReference type="ARBA" id="ARBA00022833"/>
    </source>
</evidence>
<dbReference type="GO" id="GO:0003712">
    <property type="term" value="F:transcription coregulator activity"/>
    <property type="evidence" value="ECO:0007669"/>
    <property type="project" value="TreeGrafter"/>
</dbReference>
<evidence type="ECO:0000256" key="12">
    <source>
        <dbReference type="ARBA" id="ARBA00023159"/>
    </source>
</evidence>
<keyword evidence="4" id="KW-0808">Transferase</keyword>
<dbReference type="InterPro" id="IPR040706">
    <property type="entry name" value="Zf-MYST"/>
</dbReference>
<keyword evidence="5" id="KW-0479">Metal-binding</keyword>
<organism evidence="25 26">
    <name type="scientific">Boothiomyces macroporosus</name>
    <dbReference type="NCBI Taxonomy" id="261099"/>
    <lineage>
        <taxon>Eukaryota</taxon>
        <taxon>Fungi</taxon>
        <taxon>Fungi incertae sedis</taxon>
        <taxon>Chytridiomycota</taxon>
        <taxon>Chytridiomycota incertae sedis</taxon>
        <taxon>Chytridiomycetes</taxon>
        <taxon>Rhizophydiales</taxon>
        <taxon>Terramycetaceae</taxon>
        <taxon>Boothiomyces</taxon>
    </lineage>
</organism>
<evidence type="ECO:0000256" key="16">
    <source>
        <dbReference type="ARBA" id="ARBA00023315"/>
    </source>
</evidence>
<comment type="caution">
    <text evidence="25">The sequence shown here is derived from an EMBL/GenBank/DDBJ whole genome shotgun (WGS) entry which is preliminary data.</text>
</comment>
<dbReference type="GO" id="GO:0004402">
    <property type="term" value="F:histone acetyltransferase activity"/>
    <property type="evidence" value="ECO:0007669"/>
    <property type="project" value="InterPro"/>
</dbReference>
<dbReference type="SUPFAM" id="SSF55729">
    <property type="entry name" value="Acyl-CoA N-acyltransferases (Nat)"/>
    <property type="match status" value="1"/>
</dbReference>
<dbReference type="FunFam" id="3.30.60.60:FF:000001">
    <property type="entry name" value="Histone acetyltransferase"/>
    <property type="match status" value="1"/>
</dbReference>
<evidence type="ECO:0000256" key="13">
    <source>
        <dbReference type="ARBA" id="ARBA00023163"/>
    </source>
</evidence>
<evidence type="ECO:0000256" key="4">
    <source>
        <dbReference type="ARBA" id="ARBA00022679"/>
    </source>
</evidence>
<proteinExistence type="inferred from homology"/>
<dbReference type="EC" id="2.3.1.48" evidence="3"/>
<evidence type="ECO:0000256" key="14">
    <source>
        <dbReference type="ARBA" id="ARBA00023204"/>
    </source>
</evidence>
<feature type="region of interest" description="Disordered" evidence="23">
    <location>
        <begin position="85"/>
        <end position="158"/>
    </location>
</feature>
<comment type="catalytic activity">
    <reaction evidence="20">
        <text>L-lysyl-[protein] + acetyl-CoA = N(6)-acetyl-L-lysyl-[protein] + CoA + H(+)</text>
        <dbReference type="Rhea" id="RHEA:45948"/>
        <dbReference type="Rhea" id="RHEA-COMP:9752"/>
        <dbReference type="Rhea" id="RHEA-COMP:10731"/>
        <dbReference type="ChEBI" id="CHEBI:15378"/>
        <dbReference type="ChEBI" id="CHEBI:29969"/>
        <dbReference type="ChEBI" id="CHEBI:57287"/>
        <dbReference type="ChEBI" id="CHEBI:57288"/>
        <dbReference type="ChEBI" id="CHEBI:61930"/>
    </reaction>
    <physiologicalReaction direction="left-to-right" evidence="20">
        <dbReference type="Rhea" id="RHEA:45949"/>
    </physiologicalReaction>
</comment>
<protein>
    <recommendedName>
        <fullName evidence="3">histone acetyltransferase</fullName>
        <ecNumber evidence="3">2.3.1.48</ecNumber>
    </recommendedName>
</protein>
<dbReference type="GO" id="GO:0003682">
    <property type="term" value="F:chromatin binding"/>
    <property type="evidence" value="ECO:0007669"/>
    <property type="project" value="UniProtKB-ARBA"/>
</dbReference>
<dbReference type="Pfam" id="PF11717">
    <property type="entry name" value="Tudor-knot"/>
    <property type="match status" value="1"/>
</dbReference>
<evidence type="ECO:0000256" key="11">
    <source>
        <dbReference type="ARBA" id="ARBA00023015"/>
    </source>
</evidence>
<dbReference type="FunFam" id="2.30.30.140:FF:000013">
    <property type="entry name" value="Histone acetyltransferase"/>
    <property type="match status" value="1"/>
</dbReference>
<evidence type="ECO:0000313" key="25">
    <source>
        <dbReference type="EMBL" id="KAJ3255399.1"/>
    </source>
</evidence>
<evidence type="ECO:0000256" key="19">
    <source>
        <dbReference type="ARBA" id="ARBA00047752"/>
    </source>
</evidence>
<keyword evidence="6" id="KW-0227">DNA damage</keyword>
<dbReference type="GO" id="GO:0008270">
    <property type="term" value="F:zinc ion binding"/>
    <property type="evidence" value="ECO:0007669"/>
    <property type="project" value="UniProtKB-KW"/>
</dbReference>
<dbReference type="Proteomes" id="UP001210925">
    <property type="component" value="Unassembled WGS sequence"/>
</dbReference>
<dbReference type="Gene3D" id="2.30.30.140">
    <property type="match status" value="1"/>
</dbReference>
<evidence type="ECO:0000256" key="23">
    <source>
        <dbReference type="SAM" id="MobiDB-lite"/>
    </source>
</evidence>
<name>A0AAD5UH33_9FUNG</name>
<keyword evidence="12" id="KW-0010">Activator</keyword>
<dbReference type="Pfam" id="PF01853">
    <property type="entry name" value="MOZ_SAS"/>
    <property type="match status" value="1"/>
</dbReference>
<evidence type="ECO:0000256" key="6">
    <source>
        <dbReference type="ARBA" id="ARBA00022763"/>
    </source>
</evidence>
<evidence type="ECO:0000259" key="24">
    <source>
        <dbReference type="PROSITE" id="PS51726"/>
    </source>
</evidence>
<dbReference type="GO" id="GO:0000785">
    <property type="term" value="C:chromatin"/>
    <property type="evidence" value="ECO:0007669"/>
    <property type="project" value="TreeGrafter"/>
</dbReference>
<keyword evidence="26" id="KW-1185">Reference proteome</keyword>
<dbReference type="Gene3D" id="1.10.10.10">
    <property type="entry name" value="Winged helix-like DNA-binding domain superfamily/Winged helix DNA-binding domain"/>
    <property type="match status" value="1"/>
</dbReference>
<keyword evidence="9" id="KW-0156">Chromatin regulator</keyword>
<comment type="catalytic activity">
    <reaction evidence="21">
        <text>L-lysyl-[histone] + acetyl-CoA = N(6)-acetyl-L-lysyl-[histone] + CoA + H(+)</text>
        <dbReference type="Rhea" id="RHEA:21992"/>
        <dbReference type="Rhea" id="RHEA-COMP:9845"/>
        <dbReference type="Rhea" id="RHEA-COMP:11338"/>
        <dbReference type="ChEBI" id="CHEBI:15378"/>
        <dbReference type="ChEBI" id="CHEBI:29969"/>
        <dbReference type="ChEBI" id="CHEBI:57287"/>
        <dbReference type="ChEBI" id="CHEBI:57288"/>
        <dbReference type="ChEBI" id="CHEBI:61930"/>
        <dbReference type="EC" id="2.3.1.48"/>
    </reaction>
    <physiologicalReaction direction="left-to-right" evidence="21">
        <dbReference type="Rhea" id="RHEA:21993"/>
    </physiologicalReaction>
</comment>
<dbReference type="GO" id="GO:0032991">
    <property type="term" value="C:protein-containing complex"/>
    <property type="evidence" value="ECO:0007669"/>
    <property type="project" value="UniProtKB-ARBA"/>
</dbReference>
<keyword evidence="15" id="KW-0539">Nucleus</keyword>
<dbReference type="FunFam" id="1.10.10.10:FF:000022">
    <property type="entry name" value="Histone acetyltransferase"/>
    <property type="match status" value="1"/>
</dbReference>
<dbReference type="GO" id="GO:0005634">
    <property type="term" value="C:nucleus"/>
    <property type="evidence" value="ECO:0007669"/>
    <property type="project" value="UniProtKB-SubCell"/>
</dbReference>
<keyword evidence="10" id="KW-0007">Acetylation</keyword>
<keyword evidence="16" id="KW-0012">Acyltransferase</keyword>
<evidence type="ECO:0000256" key="3">
    <source>
        <dbReference type="ARBA" id="ARBA00013184"/>
    </source>
</evidence>
<evidence type="ECO:0000256" key="20">
    <source>
        <dbReference type="ARBA" id="ARBA00047787"/>
    </source>
</evidence>
<keyword evidence="13" id="KW-0804">Transcription</keyword>
<dbReference type="InterPro" id="IPR016197">
    <property type="entry name" value="Chromo-like_dom_sf"/>
</dbReference>
<evidence type="ECO:0000256" key="1">
    <source>
        <dbReference type="ARBA" id="ARBA00004123"/>
    </source>
</evidence>
<comment type="subcellular location">
    <subcellularLocation>
        <location evidence="1">Nucleus</location>
    </subcellularLocation>
</comment>
<comment type="catalytic activity">
    <reaction evidence="19">
        <text>(2E)-butenoyl-CoA + L-lysyl-[protein] = N(6)-(2E)-butenoyl-L-lysyl-[protein] + CoA + H(+)</text>
        <dbReference type="Rhea" id="RHEA:53908"/>
        <dbReference type="Rhea" id="RHEA-COMP:9752"/>
        <dbReference type="Rhea" id="RHEA-COMP:13707"/>
        <dbReference type="ChEBI" id="CHEBI:15378"/>
        <dbReference type="ChEBI" id="CHEBI:29969"/>
        <dbReference type="ChEBI" id="CHEBI:57287"/>
        <dbReference type="ChEBI" id="CHEBI:57332"/>
        <dbReference type="ChEBI" id="CHEBI:137954"/>
    </reaction>
    <physiologicalReaction direction="left-to-right" evidence="19">
        <dbReference type="Rhea" id="RHEA:53909"/>
    </physiologicalReaction>
</comment>
<dbReference type="EMBL" id="JADGKB010000067">
    <property type="protein sequence ID" value="KAJ3255399.1"/>
    <property type="molecule type" value="Genomic_DNA"/>
</dbReference>
<dbReference type="GO" id="GO:0006357">
    <property type="term" value="P:regulation of transcription by RNA polymerase II"/>
    <property type="evidence" value="ECO:0007669"/>
    <property type="project" value="TreeGrafter"/>
</dbReference>
<keyword evidence="8" id="KW-0862">Zinc</keyword>
<dbReference type="Gene3D" id="3.30.60.60">
    <property type="entry name" value="N-acetyl transferase-like"/>
    <property type="match status" value="1"/>
</dbReference>
<keyword evidence="11" id="KW-0805">Transcription regulation</keyword>
<dbReference type="Gene3D" id="3.40.630.30">
    <property type="match status" value="1"/>
</dbReference>
<evidence type="ECO:0000256" key="10">
    <source>
        <dbReference type="ARBA" id="ARBA00022990"/>
    </source>
</evidence>
<feature type="active site" description="Proton donor/acceptor" evidence="22">
    <location>
        <position position="337"/>
    </location>
</feature>
<gene>
    <name evidence="25" type="primary">ESA1</name>
    <name evidence="25" type="ORF">HK103_006318</name>
</gene>
<keyword evidence="7" id="KW-0863">Zinc-finger</keyword>
<evidence type="ECO:0000256" key="7">
    <source>
        <dbReference type="ARBA" id="ARBA00022771"/>
    </source>
</evidence>
<evidence type="ECO:0000256" key="9">
    <source>
        <dbReference type="ARBA" id="ARBA00022853"/>
    </source>
</evidence>
<keyword evidence="14" id="KW-0234">DNA repair</keyword>
<dbReference type="PANTHER" id="PTHR10615">
    <property type="entry name" value="HISTONE ACETYLTRANSFERASE"/>
    <property type="match status" value="1"/>
</dbReference>
<dbReference type="PANTHER" id="PTHR10615:SF218">
    <property type="entry name" value="HISTONE ACETYLTRANSFERASE ESA1"/>
    <property type="match status" value="1"/>
</dbReference>